<evidence type="ECO:0000313" key="2">
    <source>
        <dbReference type="Proteomes" id="UP001301769"/>
    </source>
</evidence>
<dbReference type="EMBL" id="MU858151">
    <property type="protein sequence ID" value="KAK4211352.1"/>
    <property type="molecule type" value="Genomic_DNA"/>
</dbReference>
<comment type="caution">
    <text evidence="1">The sequence shown here is derived from an EMBL/GenBank/DDBJ whole genome shotgun (WGS) entry which is preliminary data.</text>
</comment>
<accession>A0AAN6Y754</accession>
<dbReference type="AlphaFoldDB" id="A0AAN6Y754"/>
<name>A0AAN6Y754_9PEZI</name>
<keyword evidence="2" id="KW-1185">Reference proteome</keyword>
<organism evidence="1 2">
    <name type="scientific">Rhypophila decipiens</name>
    <dbReference type="NCBI Taxonomy" id="261697"/>
    <lineage>
        <taxon>Eukaryota</taxon>
        <taxon>Fungi</taxon>
        <taxon>Dikarya</taxon>
        <taxon>Ascomycota</taxon>
        <taxon>Pezizomycotina</taxon>
        <taxon>Sordariomycetes</taxon>
        <taxon>Sordariomycetidae</taxon>
        <taxon>Sordariales</taxon>
        <taxon>Naviculisporaceae</taxon>
        <taxon>Rhypophila</taxon>
    </lineage>
</organism>
<sequence length="187" mass="20469">MPTSASVPTRRPRFCNFTRMSNNLSWATVYTSLTPIPLLGFVIPSTAMPQPRLPGVRFVFESRAQAIASARAASGHASTANDIRMVVFCDGSLDQEEIHGGIAVTHHPWLPVPSLPPRPASARGLTEVSRPVDFIFDSMLTEAIALCQAQATIVNEIVGWTKSPGSRLQRLCRVVFSLLQVFHRGME</sequence>
<reference evidence="1" key="2">
    <citation type="submission" date="2023-05" db="EMBL/GenBank/DDBJ databases">
        <authorList>
            <consortium name="Lawrence Berkeley National Laboratory"/>
            <person name="Steindorff A."/>
            <person name="Hensen N."/>
            <person name="Bonometti L."/>
            <person name="Westerberg I."/>
            <person name="Brannstrom I.O."/>
            <person name="Guillou S."/>
            <person name="Cros-Aarteil S."/>
            <person name="Calhoun S."/>
            <person name="Haridas S."/>
            <person name="Kuo A."/>
            <person name="Mondo S."/>
            <person name="Pangilinan J."/>
            <person name="Riley R."/>
            <person name="Labutti K."/>
            <person name="Andreopoulos B."/>
            <person name="Lipzen A."/>
            <person name="Chen C."/>
            <person name="Yanf M."/>
            <person name="Daum C."/>
            <person name="Ng V."/>
            <person name="Clum A."/>
            <person name="Ohm R."/>
            <person name="Martin F."/>
            <person name="Silar P."/>
            <person name="Natvig D."/>
            <person name="Lalanne C."/>
            <person name="Gautier V."/>
            <person name="Ament-Velasquez S.L."/>
            <person name="Kruys A."/>
            <person name="Hutchinson M.I."/>
            <person name="Powell A.J."/>
            <person name="Barry K."/>
            <person name="Miller A.N."/>
            <person name="Grigoriev I.V."/>
            <person name="Debuchy R."/>
            <person name="Gladieux P."/>
            <person name="Thoren M.H."/>
            <person name="Johannesson H."/>
        </authorList>
    </citation>
    <scope>NUCLEOTIDE SEQUENCE</scope>
    <source>
        <strain evidence="1">PSN293</strain>
    </source>
</reference>
<protein>
    <submittedName>
        <fullName evidence="1">Uncharacterized protein</fullName>
    </submittedName>
</protein>
<proteinExistence type="predicted"/>
<gene>
    <name evidence="1" type="ORF">QBC37DRAFT_14330</name>
</gene>
<evidence type="ECO:0000313" key="1">
    <source>
        <dbReference type="EMBL" id="KAK4211352.1"/>
    </source>
</evidence>
<dbReference type="Proteomes" id="UP001301769">
    <property type="component" value="Unassembled WGS sequence"/>
</dbReference>
<reference evidence="1" key="1">
    <citation type="journal article" date="2023" name="Mol. Phylogenet. Evol.">
        <title>Genome-scale phylogeny and comparative genomics of the fungal order Sordariales.</title>
        <authorList>
            <person name="Hensen N."/>
            <person name="Bonometti L."/>
            <person name="Westerberg I."/>
            <person name="Brannstrom I.O."/>
            <person name="Guillou S."/>
            <person name="Cros-Aarteil S."/>
            <person name="Calhoun S."/>
            <person name="Haridas S."/>
            <person name="Kuo A."/>
            <person name="Mondo S."/>
            <person name="Pangilinan J."/>
            <person name="Riley R."/>
            <person name="LaButti K."/>
            <person name="Andreopoulos B."/>
            <person name="Lipzen A."/>
            <person name="Chen C."/>
            <person name="Yan M."/>
            <person name="Daum C."/>
            <person name="Ng V."/>
            <person name="Clum A."/>
            <person name="Steindorff A."/>
            <person name="Ohm R.A."/>
            <person name="Martin F."/>
            <person name="Silar P."/>
            <person name="Natvig D.O."/>
            <person name="Lalanne C."/>
            <person name="Gautier V."/>
            <person name="Ament-Velasquez S.L."/>
            <person name="Kruys A."/>
            <person name="Hutchinson M.I."/>
            <person name="Powell A.J."/>
            <person name="Barry K."/>
            <person name="Miller A.N."/>
            <person name="Grigoriev I.V."/>
            <person name="Debuchy R."/>
            <person name="Gladieux P."/>
            <person name="Hiltunen Thoren M."/>
            <person name="Johannesson H."/>
        </authorList>
    </citation>
    <scope>NUCLEOTIDE SEQUENCE</scope>
    <source>
        <strain evidence="1">PSN293</strain>
    </source>
</reference>